<organism evidence="2 3">
    <name type="scientific">Phytophthora aleatoria</name>
    <dbReference type="NCBI Taxonomy" id="2496075"/>
    <lineage>
        <taxon>Eukaryota</taxon>
        <taxon>Sar</taxon>
        <taxon>Stramenopiles</taxon>
        <taxon>Oomycota</taxon>
        <taxon>Peronosporomycetes</taxon>
        <taxon>Peronosporales</taxon>
        <taxon>Peronosporaceae</taxon>
        <taxon>Phytophthora</taxon>
    </lineage>
</organism>
<reference evidence="2" key="1">
    <citation type="submission" date="2021-01" db="EMBL/GenBank/DDBJ databases">
        <title>Phytophthora aleatoria, a newly-described species from Pinus radiata is distinct from Phytophthora cactorum isolates based on comparative genomics.</title>
        <authorList>
            <person name="Mcdougal R."/>
            <person name="Panda P."/>
            <person name="Williams N."/>
            <person name="Studholme D.J."/>
        </authorList>
    </citation>
    <scope>NUCLEOTIDE SEQUENCE</scope>
    <source>
        <strain evidence="2">NZFS 4037</strain>
    </source>
</reference>
<dbReference type="InterPro" id="IPR002200">
    <property type="entry name" value="Elicitin"/>
</dbReference>
<dbReference type="EMBL" id="JAENGY010002158">
    <property type="protein sequence ID" value="KAG6945235.1"/>
    <property type="molecule type" value="Genomic_DNA"/>
</dbReference>
<dbReference type="AlphaFoldDB" id="A0A8J5MCA2"/>
<evidence type="ECO:0008006" key="4">
    <source>
        <dbReference type="Google" id="ProtNLM"/>
    </source>
</evidence>
<proteinExistence type="predicted"/>
<protein>
    <recommendedName>
        <fullName evidence="4">Elicitin</fullName>
    </recommendedName>
</protein>
<feature type="chain" id="PRO_5035233576" description="Elicitin" evidence="1">
    <location>
        <begin position="19"/>
        <end position="217"/>
    </location>
</feature>
<sequence>MLALVLMLLRIFLPAVFATELCCHLVKSTLDNRTLFSSCLTNKAGRRLHVNSLFDVLDFSDRDFLNFCQSSDCTKPVQTLLRAIPTHCLITYRGSTRNISRLFDFLVAVGYPILMVIYCLSTFGLDHAKIAINFESFSCWVFRIIVVQDSMTQCPCLALIGGDLVPKTFESWLKPEDVTLKVIELATTGDLRTIQLTNRYFPALPDELRRCGKMQHL</sequence>
<evidence type="ECO:0000313" key="2">
    <source>
        <dbReference type="EMBL" id="KAG6945235.1"/>
    </source>
</evidence>
<keyword evidence="1" id="KW-0732">Signal</keyword>
<comment type="caution">
    <text evidence="2">The sequence shown here is derived from an EMBL/GenBank/DDBJ whole genome shotgun (WGS) entry which is preliminary data.</text>
</comment>
<dbReference type="Proteomes" id="UP000709295">
    <property type="component" value="Unassembled WGS sequence"/>
</dbReference>
<dbReference type="GO" id="GO:0005576">
    <property type="term" value="C:extracellular region"/>
    <property type="evidence" value="ECO:0007669"/>
    <property type="project" value="InterPro"/>
</dbReference>
<feature type="signal peptide" evidence="1">
    <location>
        <begin position="1"/>
        <end position="18"/>
    </location>
</feature>
<evidence type="ECO:0000256" key="1">
    <source>
        <dbReference type="SAM" id="SignalP"/>
    </source>
</evidence>
<keyword evidence="3" id="KW-1185">Reference proteome</keyword>
<accession>A0A8J5MCA2</accession>
<gene>
    <name evidence="2" type="ORF">JG688_00016667</name>
</gene>
<dbReference type="Pfam" id="PF00964">
    <property type="entry name" value="Elicitin"/>
    <property type="match status" value="1"/>
</dbReference>
<evidence type="ECO:0000313" key="3">
    <source>
        <dbReference type="Proteomes" id="UP000709295"/>
    </source>
</evidence>
<name>A0A8J5MCA2_9STRA</name>